<dbReference type="GO" id="GO:0003697">
    <property type="term" value="F:single-stranded DNA binding"/>
    <property type="evidence" value="ECO:0007669"/>
    <property type="project" value="InterPro"/>
</dbReference>
<evidence type="ECO:0000313" key="2">
    <source>
        <dbReference type="Proteomes" id="UP001140206"/>
    </source>
</evidence>
<dbReference type="EMBL" id="JAMFTS010000002">
    <property type="protein sequence ID" value="KAJ4795709.1"/>
    <property type="molecule type" value="Genomic_DNA"/>
</dbReference>
<dbReference type="GO" id="GO:0006264">
    <property type="term" value="P:mitochondrial DNA replication"/>
    <property type="evidence" value="ECO:0007669"/>
    <property type="project" value="TreeGrafter"/>
</dbReference>
<gene>
    <name evidence="1" type="ORF">LUZ62_046955</name>
</gene>
<dbReference type="AlphaFoldDB" id="A0AAV8FQA0"/>
<reference evidence="1" key="1">
    <citation type="submission" date="2022-08" db="EMBL/GenBank/DDBJ databases">
        <authorList>
            <person name="Marques A."/>
        </authorList>
    </citation>
    <scope>NUCLEOTIDE SEQUENCE</scope>
    <source>
        <strain evidence="1">RhyPub2mFocal</strain>
        <tissue evidence="1">Leaves</tissue>
    </source>
</reference>
<proteinExistence type="predicted"/>
<dbReference type="PANTHER" id="PTHR10302:SF18">
    <property type="entry name" value="PROTEIN OSB1, MITOCHONDRIAL"/>
    <property type="match status" value="1"/>
</dbReference>
<organism evidence="1 2">
    <name type="scientific">Rhynchospora pubera</name>
    <dbReference type="NCBI Taxonomy" id="906938"/>
    <lineage>
        <taxon>Eukaryota</taxon>
        <taxon>Viridiplantae</taxon>
        <taxon>Streptophyta</taxon>
        <taxon>Embryophyta</taxon>
        <taxon>Tracheophyta</taxon>
        <taxon>Spermatophyta</taxon>
        <taxon>Magnoliopsida</taxon>
        <taxon>Liliopsida</taxon>
        <taxon>Poales</taxon>
        <taxon>Cyperaceae</taxon>
        <taxon>Cyperoideae</taxon>
        <taxon>Rhynchosporeae</taxon>
        <taxon>Rhynchospora</taxon>
    </lineage>
</organism>
<accession>A0AAV8FQA0</accession>
<dbReference type="InterPro" id="IPR011344">
    <property type="entry name" value="ssDNA-bd"/>
</dbReference>
<keyword evidence="2" id="KW-1185">Reference proteome</keyword>
<dbReference type="GO" id="GO:0042645">
    <property type="term" value="C:mitochondrial nucleoid"/>
    <property type="evidence" value="ECO:0007669"/>
    <property type="project" value="TreeGrafter"/>
</dbReference>
<dbReference type="Proteomes" id="UP001140206">
    <property type="component" value="Chromosome 2"/>
</dbReference>
<sequence>MVCISHEMLKWSMTPARRLCRFLSTVRYPRDRGVGDVEAILRRKSTLRPPSTVKRSRVPGNSCSFIGQITAPVRLYNSKTHPGVYTFLAIKDLLRNRLPLLNLEICISMMGELEQVSLQYLRPKQYVYVAGRLCSYKKVNLSGPDHVLYKVEVQELSFVRTHNHIEVSCKAKEDLKNEEMTLAASSTNSGLCDGNKEEWIRDREILWQIFFANPFEWRDQRTTKRNPRQPDFKHKSASEALWIKSDDPPWIKKQLNLYDSKMSEINLFRRKEEDDIQGWKIQDFFYS</sequence>
<evidence type="ECO:0000313" key="1">
    <source>
        <dbReference type="EMBL" id="KAJ4795709.1"/>
    </source>
</evidence>
<dbReference type="PANTHER" id="PTHR10302">
    <property type="entry name" value="SINGLE-STRANDED DNA-BINDING PROTEIN"/>
    <property type="match status" value="1"/>
</dbReference>
<evidence type="ECO:0008006" key="3">
    <source>
        <dbReference type="Google" id="ProtNLM"/>
    </source>
</evidence>
<protein>
    <recommendedName>
        <fullName evidence="3">Protein OSB1, mitochondrial</fullName>
    </recommendedName>
</protein>
<name>A0AAV8FQA0_9POAL</name>
<comment type="caution">
    <text evidence="1">The sequence shown here is derived from an EMBL/GenBank/DDBJ whole genome shotgun (WGS) entry which is preliminary data.</text>
</comment>